<dbReference type="Proteomes" id="UP000284361">
    <property type="component" value="Unassembled WGS sequence"/>
</dbReference>
<dbReference type="PANTHER" id="PTHR36174">
    <property type="entry name" value="LIPID II:GLYCINE GLYCYLTRANSFERASE"/>
    <property type="match status" value="1"/>
</dbReference>
<dbReference type="InterPro" id="IPR038740">
    <property type="entry name" value="BioF2-like_GNAT_dom"/>
</dbReference>
<evidence type="ECO:0000259" key="1">
    <source>
        <dbReference type="Pfam" id="PF13480"/>
    </source>
</evidence>
<dbReference type="Pfam" id="PF13480">
    <property type="entry name" value="Acetyltransf_6"/>
    <property type="match status" value="1"/>
</dbReference>
<proteinExistence type="predicted"/>
<evidence type="ECO:0000313" key="4">
    <source>
        <dbReference type="EMBL" id="RHH44802.1"/>
    </source>
</evidence>
<dbReference type="GO" id="GO:0016740">
    <property type="term" value="F:transferase activity"/>
    <property type="evidence" value="ECO:0007669"/>
    <property type="project" value="UniProtKB-KW"/>
</dbReference>
<feature type="domain" description="BioF2-like acetyltransferase" evidence="1">
    <location>
        <begin position="157"/>
        <end position="287"/>
    </location>
</feature>
<evidence type="ECO:0000313" key="2">
    <source>
        <dbReference type="EMBL" id="RGM92969.1"/>
    </source>
</evidence>
<dbReference type="RefSeq" id="WP_117700710.1">
    <property type="nucleotide sequence ID" value="NZ_CAUWCJ010000017.1"/>
</dbReference>
<dbReference type="EMBL" id="QSTW01000002">
    <property type="protein sequence ID" value="RGM92969.1"/>
    <property type="molecule type" value="Genomic_DNA"/>
</dbReference>
<evidence type="ECO:0000313" key="8">
    <source>
        <dbReference type="Proteomes" id="UP000284916"/>
    </source>
</evidence>
<evidence type="ECO:0000313" key="3">
    <source>
        <dbReference type="EMBL" id="RHD58183.1"/>
    </source>
</evidence>
<evidence type="ECO:0000313" key="7">
    <source>
        <dbReference type="Proteomes" id="UP000284361"/>
    </source>
</evidence>
<dbReference type="Gene3D" id="3.40.630.30">
    <property type="match status" value="1"/>
</dbReference>
<reference evidence="6 7" key="1">
    <citation type="submission" date="2018-08" db="EMBL/GenBank/DDBJ databases">
        <title>A genome reference for cultivated species of the human gut microbiota.</title>
        <authorList>
            <person name="Zou Y."/>
            <person name="Xue W."/>
            <person name="Luo G."/>
        </authorList>
    </citation>
    <scope>NUCLEOTIDE SEQUENCE [LARGE SCALE GENOMIC DNA]</scope>
    <source>
        <strain evidence="5 8">AF39-11</strain>
        <strain evidence="4 9">AM17-44</strain>
        <strain evidence="3 7">AM31-10</strain>
        <strain evidence="2 6">OM06-2</strain>
    </source>
</reference>
<evidence type="ECO:0000313" key="5">
    <source>
        <dbReference type="EMBL" id="RHL15148.1"/>
    </source>
</evidence>
<name>A0A3E4ZD43_9BACT</name>
<dbReference type="Proteomes" id="UP000284916">
    <property type="component" value="Unassembled WGS sequence"/>
</dbReference>
<protein>
    <submittedName>
        <fullName evidence="2">GNAT family N-acetyltransferase</fullName>
    </submittedName>
</protein>
<dbReference type="PANTHER" id="PTHR36174:SF1">
    <property type="entry name" value="LIPID II:GLYCINE GLYCYLTRANSFERASE"/>
    <property type="match status" value="1"/>
</dbReference>
<dbReference type="EMBL" id="QSJG01000003">
    <property type="protein sequence ID" value="RHD58183.1"/>
    <property type="molecule type" value="Genomic_DNA"/>
</dbReference>
<sequence>MNIRLATYYHAKDVPALPGSNIFHSTELFHVLEQTRGVRPLLLVAYEGKSPVGKLLCITRRSTNLLRFAEKSYAYGTGEYFPSSYPKEHIFQELLSYFTQQFAEKSFLLEFRNLEEPLFGYRYFRQNGYFPIRWLRVRNSLHHDSLDKWMSMSTSRKRQIHQGLKNGAVIDVARTETDVQAFFSMLKHYYSPKIHRYLPDIGFFTTLLTHSSHCGRIFIIRYKNKIIGGSVCLFSGEDAYLLFSGGMRKTYPLQFPGVLAVWGAMQYAREHGYAHFEFIEAGLPFKKYGFRDFILRFGGKQMSSRRWFHVRWNWLNRLLTKIYV</sequence>
<organism evidence="2 6">
    <name type="scientific">Phocaeicola plebeius</name>
    <dbReference type="NCBI Taxonomy" id="310297"/>
    <lineage>
        <taxon>Bacteria</taxon>
        <taxon>Pseudomonadati</taxon>
        <taxon>Bacteroidota</taxon>
        <taxon>Bacteroidia</taxon>
        <taxon>Bacteroidales</taxon>
        <taxon>Bacteroidaceae</taxon>
        <taxon>Phocaeicola</taxon>
    </lineage>
</organism>
<accession>A0A3E4ZD43</accession>
<dbReference type="InterPro" id="IPR050644">
    <property type="entry name" value="PG_Glycine_Bridge_Synth"/>
</dbReference>
<dbReference type="AlphaFoldDB" id="A0A3E4ZD43"/>
<dbReference type="InterPro" id="IPR016181">
    <property type="entry name" value="Acyl_CoA_acyltransferase"/>
</dbReference>
<dbReference type="EMBL" id="QRJS01000016">
    <property type="protein sequence ID" value="RHH44802.1"/>
    <property type="molecule type" value="Genomic_DNA"/>
</dbReference>
<evidence type="ECO:0000313" key="9">
    <source>
        <dbReference type="Proteomes" id="UP000284998"/>
    </source>
</evidence>
<dbReference type="EMBL" id="QROI01000012">
    <property type="protein sequence ID" value="RHL15148.1"/>
    <property type="molecule type" value="Genomic_DNA"/>
</dbReference>
<dbReference type="Proteomes" id="UP000284998">
    <property type="component" value="Unassembled WGS sequence"/>
</dbReference>
<keyword evidence="2" id="KW-0808">Transferase</keyword>
<dbReference type="SUPFAM" id="SSF55729">
    <property type="entry name" value="Acyl-CoA N-acyltransferases (Nat)"/>
    <property type="match status" value="1"/>
</dbReference>
<evidence type="ECO:0000313" key="6">
    <source>
        <dbReference type="Proteomes" id="UP000260814"/>
    </source>
</evidence>
<comment type="caution">
    <text evidence="2">The sequence shown here is derived from an EMBL/GenBank/DDBJ whole genome shotgun (WGS) entry which is preliminary data.</text>
</comment>
<gene>
    <name evidence="5" type="ORF">DW035_08885</name>
    <name evidence="4" type="ORF">DW204_08195</name>
    <name evidence="3" type="ORF">DW789_02950</name>
    <name evidence="2" type="ORF">DXB87_02775</name>
</gene>
<dbReference type="Proteomes" id="UP000260814">
    <property type="component" value="Unassembled WGS sequence"/>
</dbReference>